<dbReference type="GO" id="GO:0006097">
    <property type="term" value="P:glyoxylate cycle"/>
    <property type="evidence" value="ECO:0007669"/>
    <property type="project" value="UniProtKB-UniPathway"/>
</dbReference>
<evidence type="ECO:0000256" key="5">
    <source>
        <dbReference type="ARBA" id="ARBA00022435"/>
    </source>
</evidence>
<evidence type="ECO:0000256" key="6">
    <source>
        <dbReference type="ARBA" id="ARBA00022453"/>
    </source>
</evidence>
<dbReference type="GO" id="GO:0009514">
    <property type="term" value="C:glyoxysome"/>
    <property type="evidence" value="ECO:0007669"/>
    <property type="project" value="UniProtKB-SubCell"/>
</dbReference>
<dbReference type="InterPro" id="IPR006252">
    <property type="entry name" value="Malate_synthA"/>
</dbReference>
<feature type="domain" description="Malate synthase TIM barrel" evidence="13">
    <location>
        <begin position="162"/>
        <end position="412"/>
    </location>
</feature>
<dbReference type="InterPro" id="IPR048356">
    <property type="entry name" value="MS_N"/>
</dbReference>
<feature type="domain" description="Malate synthase C-terminal" evidence="15">
    <location>
        <begin position="419"/>
        <end position="540"/>
    </location>
</feature>
<dbReference type="InterPro" id="IPR046363">
    <property type="entry name" value="MS_N_TIM-barrel_dom"/>
</dbReference>
<dbReference type="UniPathway" id="UPA00703">
    <property type="reaction ID" value="UER00720"/>
</dbReference>
<dbReference type="NCBIfam" id="TIGR01344">
    <property type="entry name" value="malate_syn_A"/>
    <property type="match status" value="1"/>
</dbReference>
<dbReference type="PANTHER" id="PTHR42902:SF1">
    <property type="entry name" value="MALATE SYNTHASE 1-RELATED"/>
    <property type="match status" value="1"/>
</dbReference>
<dbReference type="GO" id="GO:0006099">
    <property type="term" value="P:tricarboxylic acid cycle"/>
    <property type="evidence" value="ECO:0007669"/>
    <property type="project" value="UniProtKB-KW"/>
</dbReference>
<dbReference type="Pfam" id="PF20656">
    <property type="entry name" value="MS_N"/>
    <property type="match status" value="1"/>
</dbReference>
<keyword evidence="9" id="KW-0576">Peroxisome</keyword>
<reference evidence="16" key="1">
    <citation type="submission" date="2020-01" db="EMBL/GenBank/DDBJ databases">
        <title>Genome sequence of Kobresia littledalei, the first chromosome-level genome in the family Cyperaceae.</title>
        <authorList>
            <person name="Qu G."/>
        </authorList>
    </citation>
    <scope>NUCLEOTIDE SEQUENCE</scope>
    <source>
        <strain evidence="16">C.B.Clarke</strain>
        <tissue evidence="16">Leaf</tissue>
    </source>
</reference>
<dbReference type="InterPro" id="IPR019830">
    <property type="entry name" value="Malate_synthase_CS"/>
</dbReference>
<feature type="domain" description="Malate synthase N-terminal" evidence="14">
    <location>
        <begin position="8"/>
        <end position="70"/>
    </location>
</feature>
<evidence type="ECO:0000256" key="12">
    <source>
        <dbReference type="RuleBase" id="RU000555"/>
    </source>
</evidence>
<evidence type="ECO:0000259" key="15">
    <source>
        <dbReference type="Pfam" id="PF20659"/>
    </source>
</evidence>
<dbReference type="EMBL" id="SWLB01000006">
    <property type="protein sequence ID" value="KAF3337942.1"/>
    <property type="molecule type" value="Genomic_DNA"/>
</dbReference>
<evidence type="ECO:0000313" key="16">
    <source>
        <dbReference type="EMBL" id="KAF3337942.1"/>
    </source>
</evidence>
<dbReference type="PIRSF" id="PIRSF001363">
    <property type="entry name" value="Malate_synth"/>
    <property type="match status" value="1"/>
</dbReference>
<comment type="catalytic activity">
    <reaction evidence="10 12">
        <text>glyoxylate + acetyl-CoA + H2O = (S)-malate + CoA + H(+)</text>
        <dbReference type="Rhea" id="RHEA:18181"/>
        <dbReference type="ChEBI" id="CHEBI:15377"/>
        <dbReference type="ChEBI" id="CHEBI:15378"/>
        <dbReference type="ChEBI" id="CHEBI:15589"/>
        <dbReference type="ChEBI" id="CHEBI:36655"/>
        <dbReference type="ChEBI" id="CHEBI:57287"/>
        <dbReference type="ChEBI" id="CHEBI:57288"/>
        <dbReference type="EC" id="2.3.3.9"/>
    </reaction>
</comment>
<organism evidence="16 17">
    <name type="scientific">Carex littledalei</name>
    <dbReference type="NCBI Taxonomy" id="544730"/>
    <lineage>
        <taxon>Eukaryota</taxon>
        <taxon>Viridiplantae</taxon>
        <taxon>Streptophyta</taxon>
        <taxon>Embryophyta</taxon>
        <taxon>Tracheophyta</taxon>
        <taxon>Spermatophyta</taxon>
        <taxon>Magnoliopsida</taxon>
        <taxon>Liliopsida</taxon>
        <taxon>Poales</taxon>
        <taxon>Cyperaceae</taxon>
        <taxon>Cyperoideae</taxon>
        <taxon>Cariceae</taxon>
        <taxon>Carex</taxon>
        <taxon>Carex subgen. Euthyceras</taxon>
    </lineage>
</organism>
<keyword evidence="6" id="KW-0330">Glyoxysome</keyword>
<evidence type="ECO:0000256" key="10">
    <source>
        <dbReference type="ARBA" id="ARBA00047918"/>
    </source>
</evidence>
<evidence type="ECO:0000256" key="7">
    <source>
        <dbReference type="ARBA" id="ARBA00022532"/>
    </source>
</evidence>
<dbReference type="InterPro" id="IPR044856">
    <property type="entry name" value="Malate_synth_C_sf"/>
</dbReference>
<dbReference type="Pfam" id="PF01274">
    <property type="entry name" value="MS_TIM-barrel"/>
    <property type="match status" value="1"/>
</dbReference>
<sequence>MSLYDVPDGVEIRGRYDNQFAQILTRDALEFVAGLQREFRDQVRYVMECRREAKKRYNSGGSPGFDPATKFVREGDWKCAPVPPAVADRSVEITGPVERKMIINALNCGAKVFMADFEDALSPSWENLMRGQVNLRDAVNKTITFHDQARNRVYKLNDTIAKLFVRPRGWHLPEAHIIIDGEPAIGCLVDFGLYFYHNHVMYRSAHGAGFGPFFYLPKMEHSREARIWNNVFERAERTAGINRGSIRVTVLIETLPAVFQMDEMLYELRDHSVGLNCGRWDYIFSYIKTFQAHPDRLLPDRVQVGMAQHFMRCYSDLLIRTCHRRGVHAMGGMAAQIPIRDDPAANEAALELVRKDKLREVRAGHDGTWAAHPGLIQPILEVFTSNMAGKANQIQTATREDADAITEEDLMQMPRGTRSMEGLRLNTRVGIQYLAAWLTGTGSVPLYNLMEDAATAEISRVQNWQWIKFGTVLNGDGVKIRVTPELFAKVVEEEMERIKREVGMEKFTRGLYREAGKIFAKQCTVPELDDFLTLDAYNLIVVHHPKTSASL</sequence>
<dbReference type="Gene3D" id="3.20.20.360">
    <property type="entry name" value="Malate synthase, domain 3"/>
    <property type="match status" value="1"/>
</dbReference>
<comment type="subcellular location">
    <subcellularLocation>
        <location evidence="1">Glyoxysome</location>
    </subcellularLocation>
</comment>
<feature type="active site" description="Proton donor" evidence="11">
    <location>
        <position position="452"/>
    </location>
</feature>
<accession>A0A833RFB7</accession>
<evidence type="ECO:0000259" key="13">
    <source>
        <dbReference type="Pfam" id="PF01274"/>
    </source>
</evidence>
<dbReference type="InterPro" id="IPR001465">
    <property type="entry name" value="Malate_synthase_TIM"/>
</dbReference>
<name>A0A833RFB7_9POAL</name>
<dbReference type="InterPro" id="IPR048355">
    <property type="entry name" value="MS_C"/>
</dbReference>
<dbReference type="SUPFAM" id="SSF51645">
    <property type="entry name" value="Malate synthase G"/>
    <property type="match status" value="1"/>
</dbReference>
<keyword evidence="5 12" id="KW-0329">Glyoxylate bypass</keyword>
<dbReference type="FunFam" id="1.20.1220.12:FF:000001">
    <property type="entry name" value="Malate synthase"/>
    <property type="match status" value="1"/>
</dbReference>
<keyword evidence="7 12" id="KW-0816">Tricarboxylic acid cycle</keyword>
<dbReference type="InterPro" id="IPR011076">
    <property type="entry name" value="Malate_synth_sf"/>
</dbReference>
<evidence type="ECO:0000313" key="17">
    <source>
        <dbReference type="Proteomes" id="UP000623129"/>
    </source>
</evidence>
<evidence type="ECO:0000256" key="11">
    <source>
        <dbReference type="PIRSR" id="PIRSR001363-1"/>
    </source>
</evidence>
<dbReference type="PROSITE" id="PS00510">
    <property type="entry name" value="MALATE_SYNTHASE"/>
    <property type="match status" value="1"/>
</dbReference>
<evidence type="ECO:0000256" key="1">
    <source>
        <dbReference type="ARBA" id="ARBA00004130"/>
    </source>
</evidence>
<dbReference type="EC" id="2.3.3.9" evidence="4 12"/>
<evidence type="ECO:0000256" key="8">
    <source>
        <dbReference type="ARBA" id="ARBA00022679"/>
    </source>
</evidence>
<evidence type="ECO:0000259" key="14">
    <source>
        <dbReference type="Pfam" id="PF20656"/>
    </source>
</evidence>
<gene>
    <name evidence="16" type="ORF">FCM35_KLT18529</name>
</gene>
<feature type="active site" description="Proton acceptor" evidence="11">
    <location>
        <position position="166"/>
    </location>
</feature>
<evidence type="ECO:0000256" key="9">
    <source>
        <dbReference type="ARBA" id="ARBA00023140"/>
    </source>
</evidence>
<dbReference type="Gene3D" id="1.20.1220.12">
    <property type="entry name" value="Malate synthase, domain III"/>
    <property type="match status" value="1"/>
</dbReference>
<dbReference type="Pfam" id="PF20659">
    <property type="entry name" value="MS_C"/>
    <property type="match status" value="1"/>
</dbReference>
<comment type="similarity">
    <text evidence="3 12">Belongs to the malate synthase family.</text>
</comment>
<evidence type="ECO:0000256" key="4">
    <source>
        <dbReference type="ARBA" id="ARBA00012636"/>
    </source>
</evidence>
<dbReference type="Proteomes" id="UP000623129">
    <property type="component" value="Unassembled WGS sequence"/>
</dbReference>
<dbReference type="CDD" id="cd00727">
    <property type="entry name" value="malate_synt_A"/>
    <property type="match status" value="1"/>
</dbReference>
<proteinExistence type="inferred from homology"/>
<dbReference type="FunFam" id="3.20.20.360:FF:000001">
    <property type="entry name" value="Malate synthase"/>
    <property type="match status" value="1"/>
</dbReference>
<protein>
    <recommendedName>
        <fullName evidence="4 12">Malate synthase</fullName>
        <ecNumber evidence="4 12">2.3.3.9</ecNumber>
    </recommendedName>
</protein>
<evidence type="ECO:0000256" key="3">
    <source>
        <dbReference type="ARBA" id="ARBA00006394"/>
    </source>
</evidence>
<evidence type="ECO:0000256" key="2">
    <source>
        <dbReference type="ARBA" id="ARBA00004757"/>
    </source>
</evidence>
<keyword evidence="17" id="KW-1185">Reference proteome</keyword>
<dbReference type="AlphaFoldDB" id="A0A833RFB7"/>
<dbReference type="OrthoDB" id="4078635at2759"/>
<comment type="caution">
    <text evidence="16">The sequence shown here is derived from an EMBL/GenBank/DDBJ whole genome shotgun (WGS) entry which is preliminary data.</text>
</comment>
<keyword evidence="8 12" id="KW-0808">Transferase</keyword>
<dbReference type="PANTHER" id="PTHR42902">
    <property type="entry name" value="MALATE SYNTHASE"/>
    <property type="match status" value="1"/>
</dbReference>
<dbReference type="GO" id="GO:0004474">
    <property type="term" value="F:malate synthase activity"/>
    <property type="evidence" value="ECO:0007669"/>
    <property type="project" value="UniProtKB-EC"/>
</dbReference>
<comment type="pathway">
    <text evidence="2 12">Carbohydrate metabolism; glyoxylate cycle; (S)-malate from isocitrate: step 2/2.</text>
</comment>